<dbReference type="GO" id="GO:0006508">
    <property type="term" value="P:proteolysis"/>
    <property type="evidence" value="ECO:0007669"/>
    <property type="project" value="InterPro"/>
</dbReference>
<dbReference type="EMBL" id="BARS01014102">
    <property type="protein sequence ID" value="GAF90035.1"/>
    <property type="molecule type" value="Genomic_DNA"/>
</dbReference>
<dbReference type="AlphaFoldDB" id="X0UNH6"/>
<name>X0UNH6_9ZZZZ</name>
<feature type="domain" description="Peptidase C1A papain C-terminal" evidence="1">
    <location>
        <begin position="3"/>
        <end position="80"/>
    </location>
</feature>
<reference evidence="2" key="1">
    <citation type="journal article" date="2014" name="Front. Microbiol.">
        <title>High frequency of phylogenetically diverse reductive dehalogenase-homologous genes in deep subseafloor sedimentary metagenomes.</title>
        <authorList>
            <person name="Kawai M."/>
            <person name="Futagami T."/>
            <person name="Toyoda A."/>
            <person name="Takaki Y."/>
            <person name="Nishi S."/>
            <person name="Hori S."/>
            <person name="Arai W."/>
            <person name="Tsubouchi T."/>
            <person name="Morono Y."/>
            <person name="Uchiyama I."/>
            <person name="Ito T."/>
            <person name="Fujiyama A."/>
            <person name="Inagaki F."/>
            <person name="Takami H."/>
        </authorList>
    </citation>
    <scope>NUCLEOTIDE SEQUENCE</scope>
    <source>
        <strain evidence="2">Expedition CK06-06</strain>
    </source>
</reference>
<dbReference type="SUPFAM" id="SSF54001">
    <property type="entry name" value="Cysteine proteinases"/>
    <property type="match status" value="1"/>
</dbReference>
<protein>
    <recommendedName>
        <fullName evidence="1">Peptidase C1A papain C-terminal domain-containing protein</fullName>
    </recommendedName>
</protein>
<proteinExistence type="predicted"/>
<organism evidence="2">
    <name type="scientific">marine sediment metagenome</name>
    <dbReference type="NCBI Taxonomy" id="412755"/>
    <lineage>
        <taxon>unclassified sequences</taxon>
        <taxon>metagenomes</taxon>
        <taxon>ecological metagenomes</taxon>
    </lineage>
</organism>
<evidence type="ECO:0000313" key="2">
    <source>
        <dbReference type="EMBL" id="GAF90035.1"/>
    </source>
</evidence>
<comment type="caution">
    <text evidence="2">The sequence shown here is derived from an EMBL/GenBank/DDBJ whole genome shotgun (WGS) entry which is preliminary data.</text>
</comment>
<gene>
    <name evidence="2" type="ORF">S01H1_24023</name>
</gene>
<feature type="non-terminal residue" evidence="2">
    <location>
        <position position="96"/>
    </location>
</feature>
<dbReference type="Gene3D" id="3.90.70.10">
    <property type="entry name" value="Cysteine proteinases"/>
    <property type="match status" value="1"/>
</dbReference>
<accession>X0UNH6</accession>
<evidence type="ECO:0000259" key="1">
    <source>
        <dbReference type="Pfam" id="PF00112"/>
    </source>
</evidence>
<dbReference type="InterPro" id="IPR000668">
    <property type="entry name" value="Peptidase_C1A_C"/>
</dbReference>
<feature type="non-terminal residue" evidence="2">
    <location>
        <position position="1"/>
    </location>
</feature>
<dbReference type="Pfam" id="PF00112">
    <property type="entry name" value="Peptidase_C1"/>
    <property type="match status" value="1"/>
</dbReference>
<dbReference type="InterPro" id="IPR038765">
    <property type="entry name" value="Papain-like_cys_pep_sf"/>
</dbReference>
<sequence>YGAINIAYRADIKFIENNETHYQPPDSNLRFTHNVVIIGWDDNKMTPAPEKGAWLCKNSWGTWWGLDGFFWISYYDKYCCHHHIDELFFRECPKSL</sequence>
<dbReference type="GO" id="GO:0008234">
    <property type="term" value="F:cysteine-type peptidase activity"/>
    <property type="evidence" value="ECO:0007669"/>
    <property type="project" value="InterPro"/>
</dbReference>